<keyword evidence="5" id="KW-1133">Transmembrane helix</keyword>
<dbReference type="NCBIfam" id="TIGR00421">
    <property type="entry name" value="ubiX_pad"/>
    <property type="match status" value="1"/>
</dbReference>
<keyword evidence="5" id="KW-0472">Membrane</keyword>
<evidence type="ECO:0000256" key="5">
    <source>
        <dbReference type="SAM" id="Phobius"/>
    </source>
</evidence>
<dbReference type="InterPro" id="IPR003382">
    <property type="entry name" value="Flavoprotein"/>
</dbReference>
<evidence type="ECO:0000256" key="2">
    <source>
        <dbReference type="ARBA" id="ARBA00022630"/>
    </source>
</evidence>
<dbReference type="InterPro" id="IPR036551">
    <property type="entry name" value="Flavin_trans-like"/>
</dbReference>
<reference evidence="7" key="1">
    <citation type="submission" date="2023-02" db="EMBL/GenBank/DDBJ databases">
        <title>Colletotrichum kahawae CIFC_Que2 genome sequencing and assembly.</title>
        <authorList>
            <person name="Baroncelli R."/>
        </authorList>
    </citation>
    <scope>NUCLEOTIDE SEQUENCE</scope>
    <source>
        <strain evidence="7">CIFC_Que2</strain>
    </source>
</reference>
<proteinExistence type="predicted"/>
<feature type="transmembrane region" description="Helical" evidence="5">
    <location>
        <begin position="20"/>
        <end position="40"/>
    </location>
</feature>
<name>A0AAD9XXU1_COLKA</name>
<sequence length="141" mass="15591">MAEERSQNNATPPQPRRRRIIAALTGATGSILGIKILIAFRRLNIETHLIISKWAESTLKYETSYTATNVRALADHVYNNHDMAALIATGPYRVDGMIVVTCSMKTLAGINSDLCDTLIARAAEVMIKERRKPVLAAENVR</sequence>
<keyword evidence="1" id="KW-0637">Prenyltransferase</keyword>
<evidence type="ECO:0000256" key="3">
    <source>
        <dbReference type="ARBA" id="ARBA00022643"/>
    </source>
</evidence>
<dbReference type="Gene3D" id="3.40.50.1950">
    <property type="entry name" value="Flavin prenyltransferase-like"/>
    <property type="match status" value="1"/>
</dbReference>
<dbReference type="Proteomes" id="UP001281614">
    <property type="component" value="Unassembled WGS sequence"/>
</dbReference>
<keyword evidence="3" id="KW-0288">FMN</keyword>
<evidence type="ECO:0000313" key="8">
    <source>
        <dbReference type="Proteomes" id="UP001281614"/>
    </source>
</evidence>
<dbReference type="AlphaFoldDB" id="A0AAD9XXU1"/>
<keyword evidence="4" id="KW-0808">Transferase</keyword>
<accession>A0AAD9XXU1</accession>
<dbReference type="SUPFAM" id="SSF52507">
    <property type="entry name" value="Homo-oligomeric flavin-containing Cys decarboxylases, HFCD"/>
    <property type="match status" value="1"/>
</dbReference>
<dbReference type="InterPro" id="IPR004507">
    <property type="entry name" value="UbiX-like"/>
</dbReference>
<feature type="domain" description="Flavoprotein" evidence="6">
    <location>
        <begin position="19"/>
        <end position="137"/>
    </location>
</feature>
<evidence type="ECO:0000259" key="6">
    <source>
        <dbReference type="Pfam" id="PF02441"/>
    </source>
</evidence>
<evidence type="ECO:0000313" key="7">
    <source>
        <dbReference type="EMBL" id="KAK2728503.1"/>
    </source>
</evidence>
<dbReference type="Pfam" id="PF02441">
    <property type="entry name" value="Flavoprotein"/>
    <property type="match status" value="1"/>
</dbReference>
<comment type="caution">
    <text evidence="7">The sequence shown here is derived from an EMBL/GenBank/DDBJ whole genome shotgun (WGS) entry which is preliminary data.</text>
</comment>
<keyword evidence="2" id="KW-0285">Flavoprotein</keyword>
<evidence type="ECO:0000256" key="1">
    <source>
        <dbReference type="ARBA" id="ARBA00022602"/>
    </source>
</evidence>
<keyword evidence="8" id="KW-1185">Reference proteome</keyword>
<keyword evidence="5" id="KW-0812">Transmembrane</keyword>
<dbReference type="GO" id="GO:0004659">
    <property type="term" value="F:prenyltransferase activity"/>
    <property type="evidence" value="ECO:0007669"/>
    <property type="project" value="UniProtKB-KW"/>
</dbReference>
<organism evidence="7 8">
    <name type="scientific">Colletotrichum kahawae</name>
    <name type="common">Coffee berry disease fungus</name>
    <dbReference type="NCBI Taxonomy" id="34407"/>
    <lineage>
        <taxon>Eukaryota</taxon>
        <taxon>Fungi</taxon>
        <taxon>Dikarya</taxon>
        <taxon>Ascomycota</taxon>
        <taxon>Pezizomycotina</taxon>
        <taxon>Sordariomycetes</taxon>
        <taxon>Hypocreomycetidae</taxon>
        <taxon>Glomerellales</taxon>
        <taxon>Glomerellaceae</taxon>
        <taxon>Colletotrichum</taxon>
        <taxon>Colletotrichum gloeosporioides species complex</taxon>
    </lineage>
</organism>
<dbReference type="EMBL" id="VYYT01000880">
    <property type="protein sequence ID" value="KAK2728503.1"/>
    <property type="molecule type" value="Genomic_DNA"/>
</dbReference>
<protein>
    <submittedName>
        <fullName evidence="7">Phenylacrylic acid decarboxylase</fullName>
    </submittedName>
</protein>
<evidence type="ECO:0000256" key="4">
    <source>
        <dbReference type="ARBA" id="ARBA00022679"/>
    </source>
</evidence>
<gene>
    <name evidence="7" type="ORF">CKAH01_10975</name>
</gene>